<keyword evidence="4 7" id="KW-1133">Transmembrane helix</keyword>
<feature type="region of interest" description="Disordered" evidence="6">
    <location>
        <begin position="120"/>
        <end position="146"/>
    </location>
</feature>
<dbReference type="NCBIfam" id="NF002460">
    <property type="entry name" value="PRK01658.1"/>
    <property type="match status" value="1"/>
</dbReference>
<protein>
    <submittedName>
        <fullName evidence="8">CidA/LrgA family protein</fullName>
    </submittedName>
</protein>
<comment type="subcellular location">
    <subcellularLocation>
        <location evidence="1">Cell membrane</location>
        <topology evidence="1">Multi-pass membrane protein</topology>
    </subcellularLocation>
</comment>
<evidence type="ECO:0000313" key="9">
    <source>
        <dbReference type="Proteomes" id="UP000663505"/>
    </source>
</evidence>
<sequence>MNWLQVVLQVALLWGVSIAADTLANVLHSPIPGSIIGFAALFLLLKFRVVKLTWVEKGADFLLRNLLLFFIPAAVGIIQYGHLVRVDGIRLLGLILMSIVLVMSWTGWLAERLAKRQQRQNSTSGLQEESRALKQPTPQVFGREAE</sequence>
<evidence type="ECO:0000256" key="6">
    <source>
        <dbReference type="SAM" id="MobiDB-lite"/>
    </source>
</evidence>
<dbReference type="Proteomes" id="UP000663505">
    <property type="component" value="Chromosome"/>
</dbReference>
<evidence type="ECO:0000256" key="3">
    <source>
        <dbReference type="ARBA" id="ARBA00022692"/>
    </source>
</evidence>
<keyword evidence="2" id="KW-1003">Cell membrane</keyword>
<proteinExistence type="predicted"/>
<dbReference type="KEGG" id="afx:JZ786_13390"/>
<feature type="transmembrane region" description="Helical" evidence="7">
    <location>
        <begin position="89"/>
        <end position="110"/>
    </location>
</feature>
<feature type="transmembrane region" description="Helical" evidence="7">
    <location>
        <begin position="29"/>
        <end position="49"/>
    </location>
</feature>
<accession>A0A9X7Z8Q2</accession>
<organism evidence="8 9">
    <name type="scientific">Alicyclobacillus mengziensis</name>
    <dbReference type="NCBI Taxonomy" id="2931921"/>
    <lineage>
        <taxon>Bacteria</taxon>
        <taxon>Bacillati</taxon>
        <taxon>Bacillota</taxon>
        <taxon>Bacilli</taxon>
        <taxon>Bacillales</taxon>
        <taxon>Alicyclobacillaceae</taxon>
        <taxon>Alicyclobacillus</taxon>
    </lineage>
</organism>
<dbReference type="GO" id="GO:0005886">
    <property type="term" value="C:plasma membrane"/>
    <property type="evidence" value="ECO:0007669"/>
    <property type="project" value="UniProtKB-SubCell"/>
</dbReference>
<feature type="transmembrane region" description="Helical" evidence="7">
    <location>
        <begin position="61"/>
        <end position="83"/>
    </location>
</feature>
<evidence type="ECO:0000256" key="7">
    <source>
        <dbReference type="SAM" id="Phobius"/>
    </source>
</evidence>
<name>A0A9X7Z8Q2_9BACL</name>
<dbReference type="Pfam" id="PF03788">
    <property type="entry name" value="LrgA"/>
    <property type="match status" value="1"/>
</dbReference>
<keyword evidence="5 7" id="KW-0472">Membrane</keyword>
<dbReference type="PANTHER" id="PTHR33931">
    <property type="entry name" value="HOLIN-LIKE PROTEIN CIDA-RELATED"/>
    <property type="match status" value="1"/>
</dbReference>
<reference evidence="8 9" key="1">
    <citation type="submission" date="2021-02" db="EMBL/GenBank/DDBJ databases">
        <title>Alicyclobacillus curvatus sp. nov. and Alicyclobacillus mengziensis sp. nov., two acidophilic bacteria isolated from acid mine drainage.</title>
        <authorList>
            <person name="Huang Y."/>
        </authorList>
    </citation>
    <scope>NUCLEOTIDE SEQUENCE [LARGE SCALE GENOMIC DNA]</scope>
    <source>
        <strain evidence="8 9">S30H14</strain>
    </source>
</reference>
<dbReference type="PANTHER" id="PTHR33931:SF2">
    <property type="entry name" value="HOLIN-LIKE PROTEIN CIDA"/>
    <property type="match status" value="1"/>
</dbReference>
<evidence type="ECO:0000256" key="5">
    <source>
        <dbReference type="ARBA" id="ARBA00023136"/>
    </source>
</evidence>
<dbReference type="InterPro" id="IPR005538">
    <property type="entry name" value="LrgA/CidA"/>
</dbReference>
<gene>
    <name evidence="8" type="ORF">JZ786_13390</name>
</gene>
<evidence type="ECO:0000313" key="8">
    <source>
        <dbReference type="EMBL" id="QSO49862.1"/>
    </source>
</evidence>
<dbReference type="AlphaFoldDB" id="A0A9X7Z8Q2"/>
<keyword evidence="3 7" id="KW-0812">Transmembrane</keyword>
<dbReference type="EMBL" id="CP071182">
    <property type="protein sequence ID" value="QSO49862.1"/>
    <property type="molecule type" value="Genomic_DNA"/>
</dbReference>
<evidence type="ECO:0000256" key="2">
    <source>
        <dbReference type="ARBA" id="ARBA00022475"/>
    </source>
</evidence>
<evidence type="ECO:0000256" key="4">
    <source>
        <dbReference type="ARBA" id="ARBA00022989"/>
    </source>
</evidence>
<evidence type="ECO:0000256" key="1">
    <source>
        <dbReference type="ARBA" id="ARBA00004651"/>
    </source>
</evidence>
<keyword evidence="9" id="KW-1185">Reference proteome</keyword>